<reference evidence="2 3" key="1">
    <citation type="journal article" date="2019" name="Commun. Biol.">
        <title>The bagworm genome reveals a unique fibroin gene that provides high tensile strength.</title>
        <authorList>
            <person name="Kono N."/>
            <person name="Nakamura H."/>
            <person name="Ohtoshi R."/>
            <person name="Tomita M."/>
            <person name="Numata K."/>
            <person name="Arakawa K."/>
        </authorList>
    </citation>
    <scope>NUCLEOTIDE SEQUENCE [LARGE SCALE GENOMIC DNA]</scope>
</reference>
<feature type="region of interest" description="Disordered" evidence="1">
    <location>
        <begin position="20"/>
        <end position="92"/>
    </location>
</feature>
<proteinExistence type="predicted"/>
<evidence type="ECO:0000256" key="1">
    <source>
        <dbReference type="SAM" id="MobiDB-lite"/>
    </source>
</evidence>
<name>A0A4C1WVW1_EUMVA</name>
<sequence length="92" mass="9755">MSLLPAPVFGRPVNYTKPPCFSDSKRTLPGRARECRPQSLRGREGPCGSTTVVNDAVTTSGPEHITRKRPQLHGVGPGSGARAFPSQSGETP</sequence>
<feature type="compositionally biased region" description="Basic and acidic residues" evidence="1">
    <location>
        <begin position="23"/>
        <end position="44"/>
    </location>
</feature>
<protein>
    <submittedName>
        <fullName evidence="2">Uncharacterized protein</fullName>
    </submittedName>
</protein>
<keyword evidence="3" id="KW-1185">Reference proteome</keyword>
<dbReference type="EMBL" id="BGZK01000641">
    <property type="protein sequence ID" value="GBP54204.1"/>
    <property type="molecule type" value="Genomic_DNA"/>
</dbReference>
<gene>
    <name evidence="2" type="ORF">EVAR_43229_1</name>
</gene>
<evidence type="ECO:0000313" key="2">
    <source>
        <dbReference type="EMBL" id="GBP54204.1"/>
    </source>
</evidence>
<evidence type="ECO:0000313" key="3">
    <source>
        <dbReference type="Proteomes" id="UP000299102"/>
    </source>
</evidence>
<comment type="caution">
    <text evidence="2">The sequence shown here is derived from an EMBL/GenBank/DDBJ whole genome shotgun (WGS) entry which is preliminary data.</text>
</comment>
<dbReference type="Proteomes" id="UP000299102">
    <property type="component" value="Unassembled WGS sequence"/>
</dbReference>
<feature type="compositionally biased region" description="Polar residues" evidence="1">
    <location>
        <begin position="48"/>
        <end position="61"/>
    </location>
</feature>
<organism evidence="2 3">
    <name type="scientific">Eumeta variegata</name>
    <name type="common">Bagworm moth</name>
    <name type="synonym">Eumeta japonica</name>
    <dbReference type="NCBI Taxonomy" id="151549"/>
    <lineage>
        <taxon>Eukaryota</taxon>
        <taxon>Metazoa</taxon>
        <taxon>Ecdysozoa</taxon>
        <taxon>Arthropoda</taxon>
        <taxon>Hexapoda</taxon>
        <taxon>Insecta</taxon>
        <taxon>Pterygota</taxon>
        <taxon>Neoptera</taxon>
        <taxon>Endopterygota</taxon>
        <taxon>Lepidoptera</taxon>
        <taxon>Glossata</taxon>
        <taxon>Ditrysia</taxon>
        <taxon>Tineoidea</taxon>
        <taxon>Psychidae</taxon>
        <taxon>Oiketicinae</taxon>
        <taxon>Eumeta</taxon>
    </lineage>
</organism>
<dbReference type="AlphaFoldDB" id="A0A4C1WVW1"/>
<accession>A0A4C1WVW1</accession>